<dbReference type="EMBL" id="SMKO01000257">
    <property type="protein sequence ID" value="TDC88112.1"/>
    <property type="molecule type" value="Genomic_DNA"/>
</dbReference>
<evidence type="ECO:0000313" key="2">
    <source>
        <dbReference type="EMBL" id="TDC88112.1"/>
    </source>
</evidence>
<comment type="caution">
    <text evidence="2">The sequence shown here is derived from an EMBL/GenBank/DDBJ whole genome shotgun (WGS) entry which is preliminary data.</text>
</comment>
<sequence>MFPDSGLGSRIASAVARFDEPGAPVRLMEPVDERSTKFWIRLLKALARDENDGLGPRLREAGAHESPAVSVADCHVVDLLFLFLDNELDEEGMAEVREHLEECSACLVSTAMKIPR</sequence>
<name>A0A4R4UHF7_9ACTN</name>
<proteinExistence type="predicted"/>
<reference evidence="2 3" key="1">
    <citation type="submission" date="2019-03" db="EMBL/GenBank/DDBJ databases">
        <title>Draft genome sequences of novel Actinobacteria.</title>
        <authorList>
            <person name="Sahin N."/>
            <person name="Ay H."/>
            <person name="Saygin H."/>
        </authorList>
    </citation>
    <scope>NUCLEOTIDE SEQUENCE [LARGE SCALE GENOMIC DNA]</scope>
    <source>
        <strain evidence="2 3">KC310</strain>
    </source>
</reference>
<evidence type="ECO:0000259" key="1">
    <source>
        <dbReference type="Pfam" id="PF13490"/>
    </source>
</evidence>
<gene>
    <name evidence="2" type="ORF">E1292_46100</name>
</gene>
<feature type="domain" description="Putative zinc-finger" evidence="1">
    <location>
        <begin position="75"/>
        <end position="106"/>
    </location>
</feature>
<accession>A0A4R4UHF7</accession>
<dbReference type="InterPro" id="IPR027383">
    <property type="entry name" value="Znf_put"/>
</dbReference>
<organism evidence="2 3">
    <name type="scientific">Nonomuraea deserti</name>
    <dbReference type="NCBI Taxonomy" id="1848322"/>
    <lineage>
        <taxon>Bacteria</taxon>
        <taxon>Bacillati</taxon>
        <taxon>Actinomycetota</taxon>
        <taxon>Actinomycetes</taxon>
        <taxon>Streptosporangiales</taxon>
        <taxon>Streptosporangiaceae</taxon>
        <taxon>Nonomuraea</taxon>
    </lineage>
</organism>
<dbReference type="Pfam" id="PF13490">
    <property type="entry name" value="zf-HC2"/>
    <property type="match status" value="1"/>
</dbReference>
<evidence type="ECO:0000313" key="3">
    <source>
        <dbReference type="Proteomes" id="UP000295258"/>
    </source>
</evidence>
<keyword evidence="3" id="KW-1185">Reference proteome</keyword>
<dbReference type="Proteomes" id="UP000295258">
    <property type="component" value="Unassembled WGS sequence"/>
</dbReference>
<protein>
    <submittedName>
        <fullName evidence="2">Zf-HC2 domain-containing protein</fullName>
    </submittedName>
</protein>
<dbReference type="AlphaFoldDB" id="A0A4R4UHF7"/>
<dbReference type="RefSeq" id="WP_132606125.1">
    <property type="nucleotide sequence ID" value="NZ_SMKO01000257.1"/>
</dbReference>